<evidence type="ECO:0000313" key="2">
    <source>
        <dbReference type="Proteomes" id="UP000176834"/>
    </source>
</evidence>
<dbReference type="Proteomes" id="UP000176834">
    <property type="component" value="Unassembled WGS sequence"/>
</dbReference>
<proteinExistence type="predicted"/>
<accession>A0A1F8F0Z6</accession>
<sequence length="221" mass="25331">MILSAYPSPPILAQETIAKLLVDKGLAKINVEPRKTITTDVVSVTEEYANKEAYDNKRSKSIKTSRKTITGRPKLGYLNVDELYQAFATRFDFLIENNDSTGVINDVQCALIKFTPKPNLTSKTVTDAFINHTAGKVYINLDNFEIIRIEGGINNHFVTTWRAWWSPIAFDVDVYEFSFSIDYTIFNNVVIEKNLEGMADYEIRNRGIDRHIYTLSNYRIR</sequence>
<gene>
    <name evidence="1" type="ORF">A3B86_02865</name>
</gene>
<dbReference type="AlphaFoldDB" id="A0A1F8F0Z6"/>
<organism evidence="1 2">
    <name type="scientific">Candidatus Yanofskybacteria bacterium RIFCSPHIGHO2_02_FULL_38_22b</name>
    <dbReference type="NCBI Taxonomy" id="1802673"/>
    <lineage>
        <taxon>Bacteria</taxon>
        <taxon>Candidatus Yanofskyibacteriota</taxon>
    </lineage>
</organism>
<reference evidence="1 2" key="1">
    <citation type="journal article" date="2016" name="Nat. Commun.">
        <title>Thousands of microbial genomes shed light on interconnected biogeochemical processes in an aquifer system.</title>
        <authorList>
            <person name="Anantharaman K."/>
            <person name="Brown C.T."/>
            <person name="Hug L.A."/>
            <person name="Sharon I."/>
            <person name="Castelle C.J."/>
            <person name="Probst A.J."/>
            <person name="Thomas B.C."/>
            <person name="Singh A."/>
            <person name="Wilkins M.J."/>
            <person name="Karaoz U."/>
            <person name="Brodie E.L."/>
            <person name="Williams K.H."/>
            <person name="Hubbard S.S."/>
            <person name="Banfield J.F."/>
        </authorList>
    </citation>
    <scope>NUCLEOTIDE SEQUENCE [LARGE SCALE GENOMIC DNA]</scope>
</reference>
<name>A0A1F8F0Z6_9BACT</name>
<evidence type="ECO:0000313" key="1">
    <source>
        <dbReference type="EMBL" id="OGN06814.1"/>
    </source>
</evidence>
<protein>
    <submittedName>
        <fullName evidence="1">Uncharacterized protein</fullName>
    </submittedName>
</protein>
<dbReference type="EMBL" id="MGJN01000014">
    <property type="protein sequence ID" value="OGN06814.1"/>
    <property type="molecule type" value="Genomic_DNA"/>
</dbReference>
<comment type="caution">
    <text evidence="1">The sequence shown here is derived from an EMBL/GenBank/DDBJ whole genome shotgun (WGS) entry which is preliminary data.</text>
</comment>